<feature type="region of interest" description="Disordered" evidence="6">
    <location>
        <begin position="345"/>
        <end position="366"/>
    </location>
</feature>
<dbReference type="PIRSF" id="PIRSF017302">
    <property type="entry name" value="Gltscr2"/>
    <property type="match status" value="1"/>
</dbReference>
<feature type="compositionally biased region" description="Basic and acidic residues" evidence="6">
    <location>
        <begin position="305"/>
        <end position="329"/>
    </location>
</feature>
<keyword evidence="4 5" id="KW-0539">Nucleus</keyword>
<comment type="subcellular location">
    <subcellularLocation>
        <location evidence="5">Nucleus</location>
        <location evidence="5">Nucleolus</location>
    </subcellularLocation>
    <subcellularLocation>
        <location evidence="5">Nucleus</location>
        <location evidence="5">Nucleoplasm</location>
    </subcellularLocation>
</comment>
<name>A0AAD9I3N1_9PEZI</name>
<dbReference type="Pfam" id="PF07767">
    <property type="entry name" value="Nop53"/>
    <property type="match status" value="1"/>
</dbReference>
<comment type="similarity">
    <text evidence="1 5">Belongs to the NOP53 family.</text>
</comment>
<dbReference type="PANTHER" id="PTHR14211">
    <property type="entry name" value="GLIOMA SUPPRESSOR CANDIDATE REGION GENE 2"/>
    <property type="match status" value="1"/>
</dbReference>
<reference evidence="7" key="1">
    <citation type="journal article" date="2023" name="Mol. Plant Microbe Interact.">
        <title>Elucidating the Obligate Nature and Biological Capacity of an Invasive Fungal Corn Pathogen.</title>
        <authorList>
            <person name="MacCready J.S."/>
            <person name="Roggenkamp E.M."/>
            <person name="Gdanetz K."/>
            <person name="Chilvers M.I."/>
        </authorList>
    </citation>
    <scope>NUCLEOTIDE SEQUENCE</scope>
    <source>
        <strain evidence="7">PM02</strain>
    </source>
</reference>
<evidence type="ECO:0000256" key="1">
    <source>
        <dbReference type="ARBA" id="ARBA00008838"/>
    </source>
</evidence>
<dbReference type="GO" id="GO:0006364">
    <property type="term" value="P:rRNA processing"/>
    <property type="evidence" value="ECO:0007669"/>
    <property type="project" value="TreeGrafter"/>
</dbReference>
<proteinExistence type="inferred from homology"/>
<dbReference type="PANTHER" id="PTHR14211:SF7">
    <property type="entry name" value="RIBOSOME BIOGENESIS PROTEIN NOP53"/>
    <property type="match status" value="1"/>
</dbReference>
<comment type="function">
    <text evidence="5">May play a role in ribosome biogenesis.</text>
</comment>
<feature type="region of interest" description="Disordered" evidence="6">
    <location>
        <begin position="228"/>
        <end position="329"/>
    </location>
</feature>
<feature type="compositionally biased region" description="Basic and acidic residues" evidence="6">
    <location>
        <begin position="228"/>
        <end position="248"/>
    </location>
</feature>
<evidence type="ECO:0000256" key="4">
    <source>
        <dbReference type="ARBA" id="ARBA00023242"/>
    </source>
</evidence>
<dbReference type="Proteomes" id="UP001217918">
    <property type="component" value="Unassembled WGS sequence"/>
</dbReference>
<dbReference type="GO" id="GO:0005730">
    <property type="term" value="C:nucleolus"/>
    <property type="evidence" value="ECO:0007669"/>
    <property type="project" value="UniProtKB-SubCell"/>
</dbReference>
<dbReference type="GO" id="GO:0000027">
    <property type="term" value="P:ribosomal large subunit assembly"/>
    <property type="evidence" value="ECO:0007669"/>
    <property type="project" value="UniProtKB-UniRule"/>
</dbReference>
<dbReference type="EMBL" id="JAQQPM010000004">
    <property type="protein sequence ID" value="KAK2070566.1"/>
    <property type="molecule type" value="Genomic_DNA"/>
</dbReference>
<evidence type="ECO:0000256" key="2">
    <source>
        <dbReference type="ARBA" id="ARBA00018339"/>
    </source>
</evidence>
<dbReference type="AlphaFoldDB" id="A0AAD9I3N1"/>
<organism evidence="7 8">
    <name type="scientific">Phyllachora maydis</name>
    <dbReference type="NCBI Taxonomy" id="1825666"/>
    <lineage>
        <taxon>Eukaryota</taxon>
        <taxon>Fungi</taxon>
        <taxon>Dikarya</taxon>
        <taxon>Ascomycota</taxon>
        <taxon>Pezizomycotina</taxon>
        <taxon>Sordariomycetes</taxon>
        <taxon>Sordariomycetidae</taxon>
        <taxon>Phyllachorales</taxon>
        <taxon>Phyllachoraceae</taxon>
        <taxon>Phyllachora</taxon>
    </lineage>
</organism>
<feature type="region of interest" description="Disordered" evidence="6">
    <location>
        <begin position="1"/>
        <end position="30"/>
    </location>
</feature>
<keyword evidence="8" id="KW-1185">Reference proteome</keyword>
<keyword evidence="3 5" id="KW-0690">Ribosome biogenesis</keyword>
<accession>A0AAD9I3N1</accession>
<gene>
    <name evidence="7" type="ORF">P8C59_005051</name>
</gene>
<evidence type="ECO:0000313" key="7">
    <source>
        <dbReference type="EMBL" id="KAK2070566.1"/>
    </source>
</evidence>
<evidence type="ECO:0000256" key="3">
    <source>
        <dbReference type="ARBA" id="ARBA00022517"/>
    </source>
</evidence>
<feature type="region of interest" description="Disordered" evidence="6">
    <location>
        <begin position="186"/>
        <end position="210"/>
    </location>
</feature>
<dbReference type="InterPro" id="IPR011687">
    <property type="entry name" value="Nop53/GLTSCR2"/>
</dbReference>
<dbReference type="GO" id="GO:0005654">
    <property type="term" value="C:nucleoplasm"/>
    <property type="evidence" value="ECO:0007669"/>
    <property type="project" value="UniProtKB-SubCell"/>
</dbReference>
<comment type="caution">
    <text evidence="7">The sequence shown here is derived from an EMBL/GenBank/DDBJ whole genome shotgun (WGS) entry which is preliminary data.</text>
</comment>
<dbReference type="GO" id="GO:0008097">
    <property type="term" value="F:5S rRNA binding"/>
    <property type="evidence" value="ECO:0007669"/>
    <property type="project" value="TreeGrafter"/>
</dbReference>
<sequence length="439" mass="49587">MPVLKALSGSSEAPHQYGQPSRKGKKAWRKNVDVSEVEKGLEARNEEIIQGGVVSEKKSSELFTVDVAGDSEVTRKFLKQTKKALKVDEIIAARSAVPAVPVRKRPGDKTTDGILPKKRQRTDYVSRKELSRLRQVADGRHAENVALTDAVYDVWGVPDSPKAAGADKGGFLPRIAKTKAPKTLAKNPISLTASGKPVPAVPRPRGGFSYNPNFSDYEARFYEEGEKAVASERKRLEAEEADRARQEAAARSAAEAEAAEARADLSEWEEDSPWEGIESGGEEINLRAKRPERKTQAQRNRIQRRKEEERKAKREAAAKRKNGQAERIKSIAREVAEREHAMALERAEMSDGSEEGNEEELRRRQLGKFRLPDKDLELVLPDELQDSLRLLKPEGNLLKDRYRNLLLRGKMESRRRIPFRKQAKKKVTEKWTHKDFELF</sequence>
<evidence type="ECO:0000256" key="6">
    <source>
        <dbReference type="SAM" id="MobiDB-lite"/>
    </source>
</evidence>
<protein>
    <recommendedName>
        <fullName evidence="2 5">Ribosome biogenesis protein NOP53</fullName>
    </recommendedName>
</protein>
<evidence type="ECO:0000256" key="5">
    <source>
        <dbReference type="PIRNR" id="PIRNR017302"/>
    </source>
</evidence>
<evidence type="ECO:0000313" key="8">
    <source>
        <dbReference type="Proteomes" id="UP001217918"/>
    </source>
</evidence>